<dbReference type="InterPro" id="IPR026891">
    <property type="entry name" value="Fn3-like"/>
</dbReference>
<proteinExistence type="inferred from homology"/>
<dbReference type="PANTHER" id="PTHR42715:SF12">
    <property type="entry name" value="BETA-GLUCOSIDASE G-RELATED"/>
    <property type="match status" value="1"/>
</dbReference>
<dbReference type="Gene3D" id="2.60.40.10">
    <property type="entry name" value="Immunoglobulins"/>
    <property type="match status" value="1"/>
</dbReference>
<dbReference type="EC" id="3.2.1.21" evidence="4"/>
<evidence type="ECO:0000256" key="13">
    <source>
        <dbReference type="ARBA" id="ARBA00041808"/>
    </source>
</evidence>
<dbReference type="Gene3D" id="3.40.50.1700">
    <property type="entry name" value="Glycoside hydrolase family 3 C-terminal domain"/>
    <property type="match status" value="1"/>
</dbReference>
<gene>
    <name evidence="17" type="ORF">PGLA2088_LOCUS48843</name>
</gene>
<evidence type="ECO:0000313" key="18">
    <source>
        <dbReference type="Proteomes" id="UP000626109"/>
    </source>
</evidence>
<evidence type="ECO:0000256" key="2">
    <source>
        <dbReference type="ARBA" id="ARBA00004613"/>
    </source>
</evidence>
<accession>A0A813LTG2</accession>
<evidence type="ECO:0000256" key="15">
    <source>
        <dbReference type="SAM" id="Phobius"/>
    </source>
</evidence>
<evidence type="ECO:0000256" key="11">
    <source>
        <dbReference type="ARBA" id="ARBA00041276"/>
    </source>
</evidence>
<comment type="function">
    <text evidence="9">Beta-glucosidases are one of a number of cellulolytic enzymes involved in the degradation of cellulosic biomass. Catalyzes the last step releasing glucose from the inhibitory cellobiose.</text>
</comment>
<dbReference type="InterPro" id="IPR017853">
    <property type="entry name" value="GH"/>
</dbReference>
<dbReference type="GO" id="GO:0005576">
    <property type="term" value="C:extracellular region"/>
    <property type="evidence" value="ECO:0007669"/>
    <property type="project" value="UniProtKB-SubCell"/>
</dbReference>
<evidence type="ECO:0000256" key="10">
    <source>
        <dbReference type="ARBA" id="ARBA00039579"/>
    </source>
</evidence>
<evidence type="ECO:0000256" key="8">
    <source>
        <dbReference type="ARBA" id="ARBA00023295"/>
    </source>
</evidence>
<reference evidence="17" key="1">
    <citation type="submission" date="2021-02" db="EMBL/GenBank/DDBJ databases">
        <authorList>
            <person name="Dougan E. K."/>
            <person name="Rhodes N."/>
            <person name="Thang M."/>
            <person name="Chan C."/>
        </authorList>
    </citation>
    <scope>NUCLEOTIDE SEQUENCE</scope>
</reference>
<evidence type="ECO:0000313" key="17">
    <source>
        <dbReference type="EMBL" id="CAE8737613.1"/>
    </source>
</evidence>
<keyword evidence="6" id="KW-0732">Signal</keyword>
<evidence type="ECO:0000259" key="16">
    <source>
        <dbReference type="SMART" id="SM01217"/>
    </source>
</evidence>
<dbReference type="InterPro" id="IPR050288">
    <property type="entry name" value="Cellulose_deg_GH3"/>
</dbReference>
<evidence type="ECO:0000256" key="1">
    <source>
        <dbReference type="ARBA" id="ARBA00000448"/>
    </source>
</evidence>
<dbReference type="GO" id="GO:0009251">
    <property type="term" value="P:glucan catabolic process"/>
    <property type="evidence" value="ECO:0007669"/>
    <property type="project" value="TreeGrafter"/>
</dbReference>
<evidence type="ECO:0000256" key="5">
    <source>
        <dbReference type="ARBA" id="ARBA00022525"/>
    </source>
</evidence>
<comment type="catalytic activity">
    <reaction evidence="1">
        <text>Hydrolysis of terminal, non-reducing beta-D-glucosyl residues with release of beta-D-glucose.</text>
        <dbReference type="EC" id="3.2.1.21"/>
    </reaction>
</comment>
<protein>
    <recommendedName>
        <fullName evidence="10">Probable beta-glucosidase G</fullName>
        <ecNumber evidence="4">3.2.1.21</ecNumber>
    </recommendedName>
    <alternativeName>
        <fullName evidence="11">Beta-D-glucoside glucohydrolase G</fullName>
    </alternativeName>
    <alternativeName>
        <fullName evidence="12">Cellobiase G</fullName>
    </alternativeName>
    <alternativeName>
        <fullName evidence="13">Gentiobiase G</fullName>
    </alternativeName>
</protein>
<dbReference type="InterPro" id="IPR036881">
    <property type="entry name" value="Glyco_hydro_3_C_sf"/>
</dbReference>
<keyword evidence="15" id="KW-1133">Transmembrane helix</keyword>
<comment type="caution">
    <text evidence="17">The sequence shown here is derived from an EMBL/GenBank/DDBJ whole genome shotgun (WGS) entry which is preliminary data.</text>
</comment>
<dbReference type="InterPro" id="IPR002772">
    <property type="entry name" value="Glyco_hydro_3_C"/>
</dbReference>
<keyword evidence="7" id="KW-0378">Hydrolase</keyword>
<keyword evidence="8" id="KW-0326">Glycosidase</keyword>
<dbReference type="Proteomes" id="UP000626109">
    <property type="component" value="Unassembled WGS sequence"/>
</dbReference>
<dbReference type="GO" id="GO:0008422">
    <property type="term" value="F:beta-glucosidase activity"/>
    <property type="evidence" value="ECO:0007669"/>
    <property type="project" value="UniProtKB-EC"/>
</dbReference>
<evidence type="ECO:0000256" key="9">
    <source>
        <dbReference type="ARBA" id="ARBA00024983"/>
    </source>
</evidence>
<dbReference type="PRINTS" id="PR00133">
    <property type="entry name" value="GLHYDRLASE3"/>
</dbReference>
<dbReference type="Pfam" id="PF01915">
    <property type="entry name" value="Glyco_hydro_3_C"/>
    <property type="match status" value="1"/>
</dbReference>
<sequence length="810" mass="86481">MAEGHSPGAEEETEPRYSGISSSDEYVAPARIPFSCRSSMCNCTLSRSLLVVVLLTVLAGVILWSLPSGTALPKGYCQAKSAPLPVAPEASDQTKLAIWASGLVKKMILQEKHGLVNGLGWWAWTQQSGYYVGNILAVPRLGLPSIRMQDAMQGFRTTDARMVGQVTSWPCALAIAASWNTNATWHWAQAIGTEFYKKGANVVLGPSVNVHRVARNGRNAEYLSGEDPVLGAELTAAYVRGMQEGAGIAAVVKHFVLNQQETNRRTVDSHVDEQTLWELYYPPFQAAVGAGVAAVMCSYNFANGKQACENAQTLTVDLKERMGFKGWVMSDWWAFGSGNGAAAGADQDMPGTDGYFTAAALSNLPGGRLEDMAARVLSGLAHGGSFRPAALPGCRAGCDCEDLLYNVNATSAEHVALARSLAAESAILLKNTFVEASGREVLPLRAGQTVAVLGSACAARGVQFPEAADWTAADYYVVGGSGRVLSKKVVSVLEGLSGRGLLLQASTSESIPNAAKVLQAAEVAIICGGATTSESFDRRNLRLDQEEFIVTALSLAGNLGVPAVVVALAPGAITTPWRDNATAALLLFLSGQETGNAAADVLLGTVGPSGRLPVTLPLQEEDAVPPCDGTSLCIYEEQLKGGWHIYDGKSVAFPFGHGLSYTKFDYAVINDRPRLRDGNPLATLTIRVRNVGTTFGVEVPQMYVRFPASESKVDRRMQLRGFQKSPKLAPGEGHNFHFALAPRDLSVWDTEHHNWKVVAGRFQVFLGASSRDLRLCGKFEDGAGQSMRPCCTDSRSSLAGYAARCRSWPV</sequence>
<evidence type="ECO:0000256" key="3">
    <source>
        <dbReference type="ARBA" id="ARBA00005336"/>
    </source>
</evidence>
<evidence type="ECO:0000256" key="4">
    <source>
        <dbReference type="ARBA" id="ARBA00012744"/>
    </source>
</evidence>
<feature type="transmembrane region" description="Helical" evidence="15">
    <location>
        <begin position="48"/>
        <end position="66"/>
    </location>
</feature>
<comment type="subcellular location">
    <subcellularLocation>
        <location evidence="2">Secreted</location>
    </subcellularLocation>
</comment>
<evidence type="ECO:0000256" key="7">
    <source>
        <dbReference type="ARBA" id="ARBA00022801"/>
    </source>
</evidence>
<comment type="similarity">
    <text evidence="3">Belongs to the glycosyl hydrolase 3 family.</text>
</comment>
<feature type="region of interest" description="Disordered" evidence="14">
    <location>
        <begin position="1"/>
        <end position="21"/>
    </location>
</feature>
<evidence type="ECO:0000256" key="14">
    <source>
        <dbReference type="SAM" id="MobiDB-lite"/>
    </source>
</evidence>
<dbReference type="SMART" id="SM01217">
    <property type="entry name" value="Fn3_like"/>
    <property type="match status" value="1"/>
</dbReference>
<dbReference type="SUPFAM" id="SSF52279">
    <property type="entry name" value="Beta-D-glucan exohydrolase, C-terminal domain"/>
    <property type="match status" value="1"/>
</dbReference>
<dbReference type="EMBL" id="CAJNNW010036796">
    <property type="protein sequence ID" value="CAE8737613.1"/>
    <property type="molecule type" value="Genomic_DNA"/>
</dbReference>
<dbReference type="AlphaFoldDB" id="A0A813LTG2"/>
<dbReference type="InterPro" id="IPR013783">
    <property type="entry name" value="Ig-like_fold"/>
</dbReference>
<dbReference type="Gene3D" id="3.20.20.300">
    <property type="entry name" value="Glycoside hydrolase, family 3, N-terminal domain"/>
    <property type="match status" value="1"/>
</dbReference>
<dbReference type="Pfam" id="PF14310">
    <property type="entry name" value="Fn3-like"/>
    <property type="match status" value="1"/>
</dbReference>
<evidence type="ECO:0000256" key="12">
    <source>
        <dbReference type="ARBA" id="ARBA00041601"/>
    </source>
</evidence>
<evidence type="ECO:0000256" key="6">
    <source>
        <dbReference type="ARBA" id="ARBA00022729"/>
    </source>
</evidence>
<dbReference type="InterPro" id="IPR001764">
    <property type="entry name" value="Glyco_hydro_3_N"/>
</dbReference>
<dbReference type="PANTHER" id="PTHR42715">
    <property type="entry name" value="BETA-GLUCOSIDASE"/>
    <property type="match status" value="1"/>
</dbReference>
<dbReference type="Pfam" id="PF00933">
    <property type="entry name" value="Glyco_hydro_3"/>
    <property type="match status" value="1"/>
</dbReference>
<dbReference type="SUPFAM" id="SSF51445">
    <property type="entry name" value="(Trans)glycosidases"/>
    <property type="match status" value="1"/>
</dbReference>
<dbReference type="InterPro" id="IPR036962">
    <property type="entry name" value="Glyco_hydro_3_N_sf"/>
</dbReference>
<keyword evidence="15" id="KW-0812">Transmembrane</keyword>
<feature type="domain" description="Fibronectin type III-like" evidence="16">
    <location>
        <begin position="698"/>
        <end position="770"/>
    </location>
</feature>
<name>A0A813LTG2_POLGL</name>
<organism evidence="17 18">
    <name type="scientific">Polarella glacialis</name>
    <name type="common">Dinoflagellate</name>
    <dbReference type="NCBI Taxonomy" id="89957"/>
    <lineage>
        <taxon>Eukaryota</taxon>
        <taxon>Sar</taxon>
        <taxon>Alveolata</taxon>
        <taxon>Dinophyceae</taxon>
        <taxon>Suessiales</taxon>
        <taxon>Suessiaceae</taxon>
        <taxon>Polarella</taxon>
    </lineage>
</organism>
<keyword evidence="15" id="KW-0472">Membrane</keyword>
<keyword evidence="5" id="KW-0964">Secreted</keyword>